<dbReference type="GO" id="GO:0003841">
    <property type="term" value="F:1-acylglycerol-3-phosphate O-acyltransferase activity"/>
    <property type="evidence" value="ECO:0007669"/>
    <property type="project" value="TreeGrafter"/>
</dbReference>
<keyword evidence="6" id="KW-0812">Transmembrane</keyword>
<dbReference type="EMBL" id="QBKT01000001">
    <property type="protein sequence ID" value="PTX64167.1"/>
    <property type="molecule type" value="Genomic_DNA"/>
</dbReference>
<comment type="pathway">
    <text evidence="1">Lipid metabolism.</text>
</comment>
<evidence type="ECO:0000256" key="1">
    <source>
        <dbReference type="ARBA" id="ARBA00005189"/>
    </source>
</evidence>
<dbReference type="Pfam" id="PF01553">
    <property type="entry name" value="Acyltransferase"/>
    <property type="match status" value="1"/>
</dbReference>
<dbReference type="PANTHER" id="PTHR10434">
    <property type="entry name" value="1-ACYL-SN-GLYCEROL-3-PHOSPHATE ACYLTRANSFERASE"/>
    <property type="match status" value="1"/>
</dbReference>
<dbReference type="PANTHER" id="PTHR10434:SF64">
    <property type="entry name" value="1-ACYL-SN-GLYCEROL-3-PHOSPHATE ACYLTRANSFERASE-RELATED"/>
    <property type="match status" value="1"/>
</dbReference>
<protein>
    <submittedName>
        <fullName evidence="8">1-acyl-sn-glycerol-3-phosphate acyltransferase</fullName>
    </submittedName>
</protein>
<name>A0A2T6C789_9FLAO</name>
<gene>
    <name evidence="8" type="ORF">C8N46_101778</name>
</gene>
<dbReference type="SMART" id="SM00563">
    <property type="entry name" value="PlsC"/>
    <property type="match status" value="1"/>
</dbReference>
<dbReference type="Proteomes" id="UP000244090">
    <property type="component" value="Unassembled WGS sequence"/>
</dbReference>
<keyword evidence="3 8" id="KW-0808">Transferase</keyword>
<keyword evidence="6" id="KW-1133">Transmembrane helix</keyword>
<accession>A0A2T6C789</accession>
<keyword evidence="6" id="KW-0472">Membrane</keyword>
<evidence type="ECO:0000313" key="8">
    <source>
        <dbReference type="EMBL" id="PTX64167.1"/>
    </source>
</evidence>
<evidence type="ECO:0000256" key="4">
    <source>
        <dbReference type="ARBA" id="ARBA00023098"/>
    </source>
</evidence>
<dbReference type="CDD" id="cd07989">
    <property type="entry name" value="LPLAT_AGPAT-like"/>
    <property type="match status" value="1"/>
</dbReference>
<proteinExistence type="predicted"/>
<organism evidence="8 9">
    <name type="scientific">Kordia periserrulae</name>
    <dbReference type="NCBI Taxonomy" id="701523"/>
    <lineage>
        <taxon>Bacteria</taxon>
        <taxon>Pseudomonadati</taxon>
        <taxon>Bacteroidota</taxon>
        <taxon>Flavobacteriia</taxon>
        <taxon>Flavobacteriales</taxon>
        <taxon>Flavobacteriaceae</taxon>
        <taxon>Kordia</taxon>
    </lineage>
</organism>
<evidence type="ECO:0000259" key="7">
    <source>
        <dbReference type="SMART" id="SM00563"/>
    </source>
</evidence>
<evidence type="ECO:0000256" key="2">
    <source>
        <dbReference type="ARBA" id="ARBA00022516"/>
    </source>
</evidence>
<dbReference type="AlphaFoldDB" id="A0A2T6C789"/>
<keyword evidence="4" id="KW-0443">Lipid metabolism</keyword>
<reference evidence="8 9" key="1">
    <citation type="submission" date="2018-04" db="EMBL/GenBank/DDBJ databases">
        <title>Genomic Encyclopedia of Archaeal and Bacterial Type Strains, Phase II (KMG-II): from individual species to whole genera.</title>
        <authorList>
            <person name="Goeker M."/>
        </authorList>
    </citation>
    <scope>NUCLEOTIDE SEQUENCE [LARGE SCALE GENOMIC DNA]</scope>
    <source>
        <strain evidence="8 9">DSM 25731</strain>
    </source>
</reference>
<evidence type="ECO:0000256" key="3">
    <source>
        <dbReference type="ARBA" id="ARBA00022679"/>
    </source>
</evidence>
<keyword evidence="5 8" id="KW-0012">Acyltransferase</keyword>
<feature type="domain" description="Phospholipid/glycerol acyltransferase" evidence="7">
    <location>
        <begin position="79"/>
        <end position="198"/>
    </location>
</feature>
<keyword evidence="2" id="KW-0444">Lipid biosynthesis</keyword>
<comment type="caution">
    <text evidence="8">The sequence shown here is derived from an EMBL/GenBank/DDBJ whole genome shotgun (WGS) entry which is preliminary data.</text>
</comment>
<sequence>MSFYVKFISYILSSIYMLVFGLLLVIFHGLLWLGTTLGGREGLHRVANALQISLMYAHLILGVRYQLRNRFTFDTDKPLIIVSNHQSMNDIPPLIWMFRKHYPKFISKKELGKGIPSISYHLRKSGAALIDRTNQKQAIAEIIRFAKLIAENKYAGIIFPEGTRSRTGIPKPFKTTGLEVLFKYIPNAQIVPVTINNSWKTTKYGKFPLGLGAKITLETHEPILLSDYQKNNYNELIATLEKIVTSKIITA</sequence>
<dbReference type="SUPFAM" id="SSF69593">
    <property type="entry name" value="Glycerol-3-phosphate (1)-acyltransferase"/>
    <property type="match status" value="1"/>
</dbReference>
<evidence type="ECO:0000256" key="5">
    <source>
        <dbReference type="ARBA" id="ARBA00023315"/>
    </source>
</evidence>
<feature type="transmembrane region" description="Helical" evidence="6">
    <location>
        <begin position="7"/>
        <end position="34"/>
    </location>
</feature>
<evidence type="ECO:0000313" key="9">
    <source>
        <dbReference type="Proteomes" id="UP000244090"/>
    </source>
</evidence>
<evidence type="ECO:0000256" key="6">
    <source>
        <dbReference type="SAM" id="Phobius"/>
    </source>
</evidence>
<dbReference type="GO" id="GO:0006654">
    <property type="term" value="P:phosphatidic acid biosynthetic process"/>
    <property type="evidence" value="ECO:0007669"/>
    <property type="project" value="TreeGrafter"/>
</dbReference>
<dbReference type="InterPro" id="IPR002123">
    <property type="entry name" value="Plipid/glycerol_acylTrfase"/>
</dbReference>
<keyword evidence="9" id="KW-1185">Reference proteome</keyword>